<evidence type="ECO:0000256" key="3">
    <source>
        <dbReference type="ARBA" id="ARBA00022490"/>
    </source>
</evidence>
<evidence type="ECO:0000256" key="2">
    <source>
        <dbReference type="ARBA" id="ARBA00006946"/>
    </source>
</evidence>
<dbReference type="Pfam" id="PF05622">
    <property type="entry name" value="HOOK"/>
    <property type="match status" value="1"/>
</dbReference>
<dbReference type="InterPro" id="IPR008636">
    <property type="entry name" value="Hook_C"/>
</dbReference>
<name>A0A0N5D1M9_THECL</name>
<feature type="coiled-coil region" evidence="7">
    <location>
        <begin position="142"/>
        <end position="190"/>
    </location>
</feature>
<dbReference type="GO" id="GO:0031122">
    <property type="term" value="P:cytoplasmic microtubule organization"/>
    <property type="evidence" value="ECO:0007669"/>
    <property type="project" value="InterPro"/>
</dbReference>
<evidence type="ECO:0000256" key="4">
    <source>
        <dbReference type="ARBA" id="ARBA00022701"/>
    </source>
</evidence>
<dbReference type="Gene3D" id="1.10.418.10">
    <property type="entry name" value="Calponin-like domain"/>
    <property type="match status" value="1"/>
</dbReference>
<reference evidence="10 11" key="2">
    <citation type="submission" date="2018-11" db="EMBL/GenBank/DDBJ databases">
        <authorList>
            <consortium name="Pathogen Informatics"/>
        </authorList>
    </citation>
    <scope>NUCLEOTIDE SEQUENCE [LARGE SCALE GENOMIC DNA]</scope>
</reference>
<evidence type="ECO:0000313" key="10">
    <source>
        <dbReference type="EMBL" id="VDN04139.1"/>
    </source>
</evidence>
<dbReference type="WBParaSite" id="TCLT_0000676301-mRNA-1">
    <property type="protein sequence ID" value="TCLT_0000676301-mRNA-1"/>
    <property type="gene ID" value="TCLT_0000676301"/>
</dbReference>
<gene>
    <name evidence="10" type="ORF">TCLT_LOCUS6752</name>
</gene>
<dbReference type="Pfam" id="PF19047">
    <property type="entry name" value="HOOK_N"/>
    <property type="match status" value="1"/>
</dbReference>
<dbReference type="GO" id="GO:0005737">
    <property type="term" value="C:cytoplasm"/>
    <property type="evidence" value="ECO:0007669"/>
    <property type="project" value="TreeGrafter"/>
</dbReference>
<feature type="coiled-coil region" evidence="7">
    <location>
        <begin position="277"/>
        <end position="387"/>
    </location>
</feature>
<evidence type="ECO:0000256" key="6">
    <source>
        <dbReference type="ARBA" id="ARBA00023212"/>
    </source>
</evidence>
<dbReference type="OMA" id="WRAKANQ"/>
<dbReference type="EMBL" id="UYYF01004441">
    <property type="protein sequence ID" value="VDN04139.1"/>
    <property type="molecule type" value="Genomic_DNA"/>
</dbReference>
<feature type="domain" description="Hook C-terminal" evidence="8">
    <location>
        <begin position="161"/>
        <end position="618"/>
    </location>
</feature>
<dbReference type="OrthoDB" id="49395at2759"/>
<dbReference type="SUPFAM" id="SSF116907">
    <property type="entry name" value="Hook domain"/>
    <property type="match status" value="1"/>
</dbReference>
<comment type="similarity">
    <text evidence="2">Belongs to the hook family.</text>
</comment>
<evidence type="ECO:0000256" key="5">
    <source>
        <dbReference type="ARBA" id="ARBA00023054"/>
    </source>
</evidence>
<dbReference type="InterPro" id="IPR036872">
    <property type="entry name" value="CH_dom_sf"/>
</dbReference>
<dbReference type="AlphaFoldDB" id="A0A0N5D1M9"/>
<evidence type="ECO:0000256" key="1">
    <source>
        <dbReference type="ARBA" id="ARBA00004245"/>
    </source>
</evidence>
<dbReference type="Proteomes" id="UP000276776">
    <property type="component" value="Unassembled WGS sequence"/>
</dbReference>
<feature type="coiled-coil region" evidence="7">
    <location>
        <begin position="437"/>
        <end position="608"/>
    </location>
</feature>
<comment type="subcellular location">
    <subcellularLocation>
        <location evidence="1">Cytoplasm</location>
        <location evidence="1">Cytoskeleton</location>
    </subcellularLocation>
</comment>
<keyword evidence="3" id="KW-0963">Cytoplasm</keyword>
<dbReference type="GO" id="GO:0005874">
    <property type="term" value="C:microtubule"/>
    <property type="evidence" value="ECO:0007669"/>
    <property type="project" value="UniProtKB-KW"/>
</dbReference>
<dbReference type="PANTHER" id="PTHR18947">
    <property type="entry name" value="HOOK PROTEINS"/>
    <property type="match status" value="1"/>
</dbReference>
<evidence type="ECO:0000313" key="11">
    <source>
        <dbReference type="Proteomes" id="UP000276776"/>
    </source>
</evidence>
<evidence type="ECO:0000256" key="7">
    <source>
        <dbReference type="SAM" id="Coils"/>
    </source>
</evidence>
<keyword evidence="11" id="KW-1185">Reference proteome</keyword>
<evidence type="ECO:0000313" key="12">
    <source>
        <dbReference type="WBParaSite" id="TCLT_0000676301-mRNA-1"/>
    </source>
</evidence>
<keyword evidence="4" id="KW-0493">Microtubule</keyword>
<organism evidence="12">
    <name type="scientific">Thelazia callipaeda</name>
    <name type="common">Oriental eyeworm</name>
    <name type="synonym">Parasitic nematode</name>
    <dbReference type="NCBI Taxonomy" id="103827"/>
    <lineage>
        <taxon>Eukaryota</taxon>
        <taxon>Metazoa</taxon>
        <taxon>Ecdysozoa</taxon>
        <taxon>Nematoda</taxon>
        <taxon>Chromadorea</taxon>
        <taxon>Rhabditida</taxon>
        <taxon>Spirurina</taxon>
        <taxon>Spiruromorpha</taxon>
        <taxon>Thelazioidea</taxon>
        <taxon>Thelaziidae</taxon>
        <taxon>Thelazia</taxon>
    </lineage>
</organism>
<evidence type="ECO:0000259" key="8">
    <source>
        <dbReference type="Pfam" id="PF05622"/>
    </source>
</evidence>
<protein>
    <submittedName>
        <fullName evidence="12">HOOK_N domain-containing protein</fullName>
    </submittedName>
</protein>
<sequence length="635" mass="74135">MHLWNRNYSFYSDPHFFNEIWLQTIPPYDVAVNWRLKASNLRKIYRRLCEYYTNQLEGEITPQWAIDVSRIAEHNDSELLCRFLQLVLGAAVLGPTSEKFIRSLVSQSKSVQLTSLSVAQEVKELLRKTQETEVAVVSNPEVADAKEQVADLKNKVNVLEQECTHLNKKLEEACSEKDALSSDNESLRLRVDELTGLSFEIESLREQNRSLISNRTSTNDALYKAEGERNHLKEANMQLLDENAKLRDNIKNLIPLEEECKRLKDDLEEQRLLGKKCSSLESQLSDYKKKMKEWKAQKVEMKVLEDKVSSYMNSIIALEDEQRKNGVLKTQIESLKLENTELKTKLNDEIRRTDKTEFECKQLTDRISELEGDQKRLQRKWRELNEKLVLENEDSCAPSILDEAYSQNSSMPFSGKITQMHAENDLLCDNLKADNEKLALEENINSMSLQNKLLETELKLAQTRGSELEKRLKEMTDIIENGNFANSDLLTKQQTTNEKMTIQIAQLEAKIEDASHDLEQQIIDKNAIIDELVATKELVNKEREKLTRYMEKARRMIEDLEEQNKAVESGSLSRHEFDSIRRERDAYKQNIEIMKENYEHSRMMLEEEQRLFTTHAHYVVCFMRQLYFAYCFLIC</sequence>
<proteinExistence type="inferred from homology"/>
<keyword evidence="6" id="KW-0206">Cytoskeleton</keyword>
<accession>A0A0N5D1M9</accession>
<dbReference type="GO" id="GO:0005813">
    <property type="term" value="C:centrosome"/>
    <property type="evidence" value="ECO:0007669"/>
    <property type="project" value="TreeGrafter"/>
</dbReference>
<keyword evidence="5 7" id="KW-0175">Coiled coil</keyword>
<feature type="domain" description="HOOK N-terminal" evidence="9">
    <location>
        <begin position="13"/>
        <end position="121"/>
    </location>
</feature>
<dbReference type="PANTHER" id="PTHR18947:SF39">
    <property type="entry name" value="PROTEIN HOOK"/>
    <property type="match status" value="1"/>
</dbReference>
<dbReference type="InterPro" id="IPR043936">
    <property type="entry name" value="HOOK_N"/>
</dbReference>
<dbReference type="GO" id="GO:0051959">
    <property type="term" value="F:dynein light intermediate chain binding"/>
    <property type="evidence" value="ECO:0007669"/>
    <property type="project" value="TreeGrafter"/>
</dbReference>
<evidence type="ECO:0000259" key="9">
    <source>
        <dbReference type="Pfam" id="PF19047"/>
    </source>
</evidence>
<reference evidence="12" key="1">
    <citation type="submission" date="2017-02" db="UniProtKB">
        <authorList>
            <consortium name="WormBaseParasite"/>
        </authorList>
    </citation>
    <scope>IDENTIFICATION</scope>
</reference>
<dbReference type="GO" id="GO:0030705">
    <property type="term" value="P:cytoskeleton-dependent intracellular transport"/>
    <property type="evidence" value="ECO:0007669"/>
    <property type="project" value="InterPro"/>
</dbReference>
<dbReference type="GO" id="GO:0008017">
    <property type="term" value="F:microtubule binding"/>
    <property type="evidence" value="ECO:0007669"/>
    <property type="project" value="InterPro"/>
</dbReference>
<dbReference type="STRING" id="103827.A0A0N5D1M9"/>